<evidence type="ECO:0000313" key="7">
    <source>
        <dbReference type="EMBL" id="MXQ53352.1"/>
    </source>
</evidence>
<dbReference type="InterPro" id="IPR050320">
    <property type="entry name" value="N5-glutamine_MTase"/>
</dbReference>
<organism evidence="7 8">
    <name type="scientific">Shimazuella alba</name>
    <dbReference type="NCBI Taxonomy" id="2690964"/>
    <lineage>
        <taxon>Bacteria</taxon>
        <taxon>Bacillati</taxon>
        <taxon>Bacillota</taxon>
        <taxon>Bacilli</taxon>
        <taxon>Bacillales</taxon>
        <taxon>Thermoactinomycetaceae</taxon>
        <taxon>Shimazuella</taxon>
    </lineage>
</organism>
<name>A0A6I4VZ38_9BACL</name>
<evidence type="ECO:0000256" key="1">
    <source>
        <dbReference type="ARBA" id="ARBA00012771"/>
    </source>
</evidence>
<evidence type="ECO:0000256" key="4">
    <source>
        <dbReference type="ARBA" id="ARBA00022691"/>
    </source>
</evidence>
<dbReference type="InterPro" id="IPR007848">
    <property type="entry name" value="Small_mtfrase_dom"/>
</dbReference>
<dbReference type="RefSeq" id="WP_160800702.1">
    <property type="nucleotide sequence ID" value="NZ_WUUL01000003.1"/>
</dbReference>
<dbReference type="Proteomes" id="UP000430692">
    <property type="component" value="Unassembled WGS sequence"/>
</dbReference>
<feature type="domain" description="Methyltransferase small" evidence="6">
    <location>
        <begin position="66"/>
        <end position="170"/>
    </location>
</feature>
<dbReference type="EC" id="2.1.1.297" evidence="1"/>
<dbReference type="NCBIfam" id="TIGR00536">
    <property type="entry name" value="hemK_fam"/>
    <property type="match status" value="1"/>
</dbReference>
<evidence type="ECO:0000256" key="5">
    <source>
        <dbReference type="ARBA" id="ARBA00048391"/>
    </source>
</evidence>
<evidence type="ECO:0000256" key="2">
    <source>
        <dbReference type="ARBA" id="ARBA00022603"/>
    </source>
</evidence>
<dbReference type="EMBL" id="WUUL01000003">
    <property type="protein sequence ID" value="MXQ53352.1"/>
    <property type="molecule type" value="Genomic_DNA"/>
</dbReference>
<keyword evidence="8" id="KW-1185">Reference proteome</keyword>
<proteinExistence type="predicted"/>
<evidence type="ECO:0000313" key="8">
    <source>
        <dbReference type="Proteomes" id="UP000430692"/>
    </source>
</evidence>
<dbReference type="PANTHER" id="PTHR18895">
    <property type="entry name" value="HEMK METHYLTRANSFERASE"/>
    <property type="match status" value="1"/>
</dbReference>
<comment type="caution">
    <text evidence="7">The sequence shown here is derived from an EMBL/GenBank/DDBJ whole genome shotgun (WGS) entry which is preliminary data.</text>
</comment>
<keyword evidence="3" id="KW-0808">Transferase</keyword>
<keyword evidence="4" id="KW-0949">S-adenosyl-L-methionine</keyword>
<dbReference type="GO" id="GO:0102559">
    <property type="term" value="F:peptide chain release factor N(5)-glutamine methyltransferase activity"/>
    <property type="evidence" value="ECO:0007669"/>
    <property type="project" value="UniProtKB-EC"/>
</dbReference>
<sequence>MNLDKYHDDTVQKLRKAGCVFAEDEASLLISAALSYSELTVMVEKRVAGLPMEYVLGWAKFCGLKIKVDRGVFVPRRRTEFLVQQAKKRAKSGPIVVDLCCGTGALGVALVSALDHYELHAADIDPLAVNCAHYNVTAVGGNVYEGDLFDPLPKRLRNHVDILMVNAPYVPTDEIEFLPAEAREYEATVSLDGGSDGLDIHRRVAAFTPLWLAPGGHLFVETSERQASQTIEIFSRNGLNARLVRCEEMDATVVIGTKSA</sequence>
<gene>
    <name evidence="7" type="ORF">GSM42_06325</name>
</gene>
<keyword evidence="2" id="KW-0489">Methyltransferase</keyword>
<reference evidence="7 8" key="1">
    <citation type="submission" date="2019-12" db="EMBL/GenBank/DDBJ databases">
        <title>Whole-genome analyses of novel actinobacteria.</title>
        <authorList>
            <person name="Sahin N."/>
            <person name="Saygin H."/>
        </authorList>
    </citation>
    <scope>NUCLEOTIDE SEQUENCE [LARGE SCALE GENOMIC DNA]</scope>
    <source>
        <strain evidence="7 8">KC615</strain>
    </source>
</reference>
<protein>
    <recommendedName>
        <fullName evidence="1">peptide chain release factor N(5)-glutamine methyltransferase</fullName>
        <ecNumber evidence="1">2.1.1.297</ecNumber>
    </recommendedName>
</protein>
<dbReference type="GO" id="GO:0032259">
    <property type="term" value="P:methylation"/>
    <property type="evidence" value="ECO:0007669"/>
    <property type="project" value="UniProtKB-KW"/>
</dbReference>
<evidence type="ECO:0000256" key="3">
    <source>
        <dbReference type="ARBA" id="ARBA00022679"/>
    </source>
</evidence>
<evidence type="ECO:0000259" key="6">
    <source>
        <dbReference type="Pfam" id="PF05175"/>
    </source>
</evidence>
<dbReference type="InterPro" id="IPR029063">
    <property type="entry name" value="SAM-dependent_MTases_sf"/>
</dbReference>
<dbReference type="AlphaFoldDB" id="A0A6I4VZ38"/>
<dbReference type="CDD" id="cd02440">
    <property type="entry name" value="AdoMet_MTases"/>
    <property type="match status" value="1"/>
</dbReference>
<accession>A0A6I4VZ38</accession>
<dbReference type="InterPro" id="IPR004556">
    <property type="entry name" value="HemK-like"/>
</dbReference>
<dbReference type="NCBIfam" id="TIGR03704">
    <property type="entry name" value="PrmC_rel_meth"/>
    <property type="match status" value="1"/>
</dbReference>
<dbReference type="Gene3D" id="3.40.50.150">
    <property type="entry name" value="Vaccinia Virus protein VP39"/>
    <property type="match status" value="1"/>
</dbReference>
<dbReference type="SUPFAM" id="SSF53335">
    <property type="entry name" value="S-adenosyl-L-methionine-dependent methyltransferases"/>
    <property type="match status" value="1"/>
</dbReference>
<dbReference type="InterPro" id="IPR022446">
    <property type="entry name" value="MeTrfrase_put"/>
</dbReference>
<dbReference type="PANTHER" id="PTHR18895:SF74">
    <property type="entry name" value="MTRF1L RELEASE FACTOR GLUTAMINE METHYLTRANSFERASE"/>
    <property type="match status" value="1"/>
</dbReference>
<dbReference type="Pfam" id="PF05175">
    <property type="entry name" value="MTS"/>
    <property type="match status" value="1"/>
</dbReference>
<comment type="catalytic activity">
    <reaction evidence="5">
        <text>L-glutaminyl-[peptide chain release factor] + S-adenosyl-L-methionine = N(5)-methyl-L-glutaminyl-[peptide chain release factor] + S-adenosyl-L-homocysteine + H(+)</text>
        <dbReference type="Rhea" id="RHEA:42896"/>
        <dbReference type="Rhea" id="RHEA-COMP:10271"/>
        <dbReference type="Rhea" id="RHEA-COMP:10272"/>
        <dbReference type="ChEBI" id="CHEBI:15378"/>
        <dbReference type="ChEBI" id="CHEBI:30011"/>
        <dbReference type="ChEBI" id="CHEBI:57856"/>
        <dbReference type="ChEBI" id="CHEBI:59789"/>
        <dbReference type="ChEBI" id="CHEBI:61891"/>
        <dbReference type="EC" id="2.1.1.297"/>
    </reaction>
</comment>